<dbReference type="Gene3D" id="2.60.120.10">
    <property type="entry name" value="Jelly Rolls"/>
    <property type="match status" value="1"/>
</dbReference>
<sequence>MFLSKEDVSKFPNPLFVAFEGAIIVRLLPHATRAFVYDITFHLKHPRLLALNSKKPPLHFHPYQKEYMQVLEGELFVEVDGVEMALAPEHGEITVRPWQHHRLYPHPSGGRDTMRFLLSADDTPESFKIDNVFFQNWYAYQDEVVLHKGGHFDVLQVMNMFDAGGSYLSLPTWMPFRCQISRAAGILLGRWIGGLAGYQPFREEWTTEWELACKKMSETWTLRRFAHGIQ</sequence>
<evidence type="ECO:0000313" key="1">
    <source>
        <dbReference type="EMBL" id="KAF2753656.1"/>
    </source>
</evidence>
<proteinExistence type="predicted"/>
<dbReference type="RefSeq" id="XP_033596107.1">
    <property type="nucleotide sequence ID" value="XM_033739472.1"/>
</dbReference>
<dbReference type="AlphaFoldDB" id="A0A6A6VV43"/>
<accession>A0A6A6VV43</accession>
<dbReference type="InterPro" id="IPR014710">
    <property type="entry name" value="RmlC-like_jellyroll"/>
</dbReference>
<organism evidence="1 2">
    <name type="scientific">Pseudovirgaria hyperparasitica</name>
    <dbReference type="NCBI Taxonomy" id="470096"/>
    <lineage>
        <taxon>Eukaryota</taxon>
        <taxon>Fungi</taxon>
        <taxon>Dikarya</taxon>
        <taxon>Ascomycota</taxon>
        <taxon>Pezizomycotina</taxon>
        <taxon>Dothideomycetes</taxon>
        <taxon>Dothideomycetes incertae sedis</taxon>
        <taxon>Acrospermales</taxon>
        <taxon>Acrospermaceae</taxon>
        <taxon>Pseudovirgaria</taxon>
    </lineage>
</organism>
<dbReference type="EMBL" id="ML996583">
    <property type="protein sequence ID" value="KAF2753656.1"/>
    <property type="molecule type" value="Genomic_DNA"/>
</dbReference>
<gene>
    <name evidence="1" type="ORF">EJ05DRAFT_167131</name>
</gene>
<dbReference type="SUPFAM" id="SSF51182">
    <property type="entry name" value="RmlC-like cupins"/>
    <property type="match status" value="1"/>
</dbReference>
<protein>
    <recommendedName>
        <fullName evidence="3">Cupin 2 conserved barrel domain-containing protein</fullName>
    </recommendedName>
</protein>
<keyword evidence="2" id="KW-1185">Reference proteome</keyword>
<dbReference type="InterPro" id="IPR011051">
    <property type="entry name" value="RmlC_Cupin_sf"/>
</dbReference>
<dbReference type="GeneID" id="54480526"/>
<evidence type="ECO:0008006" key="3">
    <source>
        <dbReference type="Google" id="ProtNLM"/>
    </source>
</evidence>
<dbReference type="Proteomes" id="UP000799437">
    <property type="component" value="Unassembled WGS sequence"/>
</dbReference>
<evidence type="ECO:0000313" key="2">
    <source>
        <dbReference type="Proteomes" id="UP000799437"/>
    </source>
</evidence>
<name>A0A6A6VV43_9PEZI</name>
<dbReference type="OrthoDB" id="9976870at2759"/>
<reference evidence="1" key="1">
    <citation type="journal article" date="2020" name="Stud. Mycol.">
        <title>101 Dothideomycetes genomes: a test case for predicting lifestyles and emergence of pathogens.</title>
        <authorList>
            <person name="Haridas S."/>
            <person name="Albert R."/>
            <person name="Binder M."/>
            <person name="Bloem J."/>
            <person name="Labutti K."/>
            <person name="Salamov A."/>
            <person name="Andreopoulos B."/>
            <person name="Baker S."/>
            <person name="Barry K."/>
            <person name="Bills G."/>
            <person name="Bluhm B."/>
            <person name="Cannon C."/>
            <person name="Castanera R."/>
            <person name="Culley D."/>
            <person name="Daum C."/>
            <person name="Ezra D."/>
            <person name="Gonzalez J."/>
            <person name="Henrissat B."/>
            <person name="Kuo A."/>
            <person name="Liang C."/>
            <person name="Lipzen A."/>
            <person name="Lutzoni F."/>
            <person name="Magnuson J."/>
            <person name="Mondo S."/>
            <person name="Nolan M."/>
            <person name="Ohm R."/>
            <person name="Pangilinan J."/>
            <person name="Park H.-J."/>
            <person name="Ramirez L."/>
            <person name="Alfaro M."/>
            <person name="Sun H."/>
            <person name="Tritt A."/>
            <person name="Yoshinaga Y."/>
            <person name="Zwiers L.-H."/>
            <person name="Turgeon B."/>
            <person name="Goodwin S."/>
            <person name="Spatafora J."/>
            <person name="Crous P."/>
            <person name="Grigoriev I."/>
        </authorList>
    </citation>
    <scope>NUCLEOTIDE SEQUENCE</scope>
    <source>
        <strain evidence="1">CBS 121739</strain>
    </source>
</reference>